<keyword evidence="9" id="KW-0560">Oxidoreductase</keyword>
<evidence type="ECO:0000256" key="5">
    <source>
        <dbReference type="ARBA" id="ARBA00022617"/>
    </source>
</evidence>
<keyword evidence="10 13" id="KW-0408">Iron</keyword>
<dbReference type="STRING" id="685588.A0A067TI36"/>
<comment type="pathway">
    <text evidence="3">Secondary metabolite biosynthesis; terpenoid biosynthesis.</text>
</comment>
<evidence type="ECO:0008006" key="17">
    <source>
        <dbReference type="Google" id="ProtNLM"/>
    </source>
</evidence>
<sequence length="547" mass="61671">MFFKESWSVGQLAFSLVATLPAYLVYKLCLFIYGELTSPLLDLPGPPSKSLIFGNFKDVTQGDSSEVLEKWIEEYGSTIKYKGFLGKTLLYTADLKAINHILMNSNDYTKPEVNIYIIKRVLGDGIILAEGEAHRKQRKVLNPAFGPQQMRDINKVFVEKSLELRDMWTREIQKQQLDGAAMVDSLSWFSRLALDVIGIAGFNYNFDSLSDDPEKDEFGRAFSVTSKMGRNMNVMAILKYLIPAISFLPGGHDPEEEKAADTVDRIGAQLLNERKAAAETQGKDNKSWESRDILSLLVRANSMPDLPENQRLSDRDVLGQIPTFMSAGHETTSISSTWAFYALSQNKDAQTKLREELMTISTDNPTMDELNSLPYLDTVVRESLRLYAPVPETSRVAAKDDFLPLSKPFIDRHGKLHHELRMKKGQSVAIPIIPINRAKALWGEDAKEFKPERWENLPEEVSAIPGVWGNMMTFIGGPRACIGYRFSIVEMKAILFTLIRAFEFDLAVPANDIIISSKAFMQRPVLRTETDPKKLNQLPLLVRLVGH</sequence>
<evidence type="ECO:0000256" key="1">
    <source>
        <dbReference type="ARBA" id="ARBA00001971"/>
    </source>
</evidence>
<evidence type="ECO:0000256" key="11">
    <source>
        <dbReference type="ARBA" id="ARBA00023033"/>
    </source>
</evidence>
<comment type="cofactor">
    <cofactor evidence="1 13">
        <name>heme</name>
        <dbReference type="ChEBI" id="CHEBI:30413"/>
    </cofactor>
</comment>
<dbReference type="GO" id="GO:0020037">
    <property type="term" value="F:heme binding"/>
    <property type="evidence" value="ECO:0007669"/>
    <property type="project" value="InterPro"/>
</dbReference>
<dbReference type="EMBL" id="KL142370">
    <property type="protein sequence ID" value="KDR81977.1"/>
    <property type="molecule type" value="Genomic_DNA"/>
</dbReference>
<evidence type="ECO:0000256" key="3">
    <source>
        <dbReference type="ARBA" id="ARBA00004721"/>
    </source>
</evidence>
<dbReference type="PANTHER" id="PTHR24305:SF166">
    <property type="entry name" value="CYTOCHROME P450 12A4, MITOCHONDRIAL-RELATED"/>
    <property type="match status" value="1"/>
</dbReference>
<name>A0A067TI36_GALM3</name>
<evidence type="ECO:0000256" key="4">
    <source>
        <dbReference type="ARBA" id="ARBA00010617"/>
    </source>
</evidence>
<reference evidence="16" key="1">
    <citation type="journal article" date="2014" name="Proc. Natl. Acad. Sci. U.S.A.">
        <title>Extensive sampling of basidiomycete genomes demonstrates inadequacy of the white-rot/brown-rot paradigm for wood decay fungi.</title>
        <authorList>
            <person name="Riley R."/>
            <person name="Salamov A.A."/>
            <person name="Brown D.W."/>
            <person name="Nagy L.G."/>
            <person name="Floudas D."/>
            <person name="Held B.W."/>
            <person name="Levasseur A."/>
            <person name="Lombard V."/>
            <person name="Morin E."/>
            <person name="Otillar R."/>
            <person name="Lindquist E.A."/>
            <person name="Sun H."/>
            <person name="LaButti K.M."/>
            <person name="Schmutz J."/>
            <person name="Jabbour D."/>
            <person name="Luo H."/>
            <person name="Baker S.E."/>
            <person name="Pisabarro A.G."/>
            <person name="Walton J.D."/>
            <person name="Blanchette R.A."/>
            <person name="Henrissat B."/>
            <person name="Martin F."/>
            <person name="Cullen D."/>
            <person name="Hibbett D.S."/>
            <person name="Grigoriev I.V."/>
        </authorList>
    </citation>
    <scope>NUCLEOTIDE SEQUENCE [LARGE SCALE GENOMIC DNA]</scope>
    <source>
        <strain evidence="16">CBS 339.88</strain>
    </source>
</reference>
<feature type="transmembrane region" description="Helical" evidence="14">
    <location>
        <begin position="12"/>
        <end position="33"/>
    </location>
</feature>
<dbReference type="GO" id="GO:0004497">
    <property type="term" value="F:monooxygenase activity"/>
    <property type="evidence" value="ECO:0007669"/>
    <property type="project" value="UniProtKB-KW"/>
</dbReference>
<dbReference type="SUPFAM" id="SSF48264">
    <property type="entry name" value="Cytochrome P450"/>
    <property type="match status" value="1"/>
</dbReference>
<proteinExistence type="inferred from homology"/>
<dbReference type="GO" id="GO:0016705">
    <property type="term" value="F:oxidoreductase activity, acting on paired donors, with incorporation or reduction of molecular oxygen"/>
    <property type="evidence" value="ECO:0007669"/>
    <property type="project" value="InterPro"/>
</dbReference>
<dbReference type="HOGENOM" id="CLU_001570_5_11_1"/>
<dbReference type="InterPro" id="IPR002403">
    <property type="entry name" value="Cyt_P450_E_grp-IV"/>
</dbReference>
<keyword evidence="7 13" id="KW-0479">Metal-binding</keyword>
<evidence type="ECO:0000256" key="6">
    <source>
        <dbReference type="ARBA" id="ARBA00022692"/>
    </source>
</evidence>
<keyword evidence="11" id="KW-0503">Monooxygenase</keyword>
<evidence type="ECO:0000256" key="9">
    <source>
        <dbReference type="ARBA" id="ARBA00023002"/>
    </source>
</evidence>
<dbReference type="GO" id="GO:0005506">
    <property type="term" value="F:iron ion binding"/>
    <property type="evidence" value="ECO:0007669"/>
    <property type="project" value="InterPro"/>
</dbReference>
<keyword evidence="6 14" id="KW-0812">Transmembrane</keyword>
<dbReference type="CDD" id="cd11069">
    <property type="entry name" value="CYP_FUM15-like"/>
    <property type="match status" value="1"/>
</dbReference>
<keyword evidence="8 14" id="KW-1133">Transmembrane helix</keyword>
<organism evidence="15 16">
    <name type="scientific">Galerina marginata (strain CBS 339.88)</name>
    <dbReference type="NCBI Taxonomy" id="685588"/>
    <lineage>
        <taxon>Eukaryota</taxon>
        <taxon>Fungi</taxon>
        <taxon>Dikarya</taxon>
        <taxon>Basidiomycota</taxon>
        <taxon>Agaricomycotina</taxon>
        <taxon>Agaricomycetes</taxon>
        <taxon>Agaricomycetidae</taxon>
        <taxon>Agaricales</taxon>
        <taxon>Agaricineae</taxon>
        <taxon>Strophariaceae</taxon>
        <taxon>Galerina</taxon>
    </lineage>
</organism>
<dbReference type="InterPro" id="IPR036396">
    <property type="entry name" value="Cyt_P450_sf"/>
</dbReference>
<keyword evidence="5 13" id="KW-0349">Heme</keyword>
<evidence type="ECO:0000256" key="10">
    <source>
        <dbReference type="ARBA" id="ARBA00023004"/>
    </source>
</evidence>
<evidence type="ECO:0000256" key="12">
    <source>
        <dbReference type="ARBA" id="ARBA00023136"/>
    </source>
</evidence>
<dbReference type="AlphaFoldDB" id="A0A067TI36"/>
<dbReference type="GO" id="GO:0016020">
    <property type="term" value="C:membrane"/>
    <property type="evidence" value="ECO:0007669"/>
    <property type="project" value="UniProtKB-SubCell"/>
</dbReference>
<gene>
    <name evidence="15" type="ORF">GALMADRAFT_240373</name>
</gene>
<keyword evidence="12 14" id="KW-0472">Membrane</keyword>
<evidence type="ECO:0000313" key="16">
    <source>
        <dbReference type="Proteomes" id="UP000027222"/>
    </source>
</evidence>
<dbReference type="PRINTS" id="PR00385">
    <property type="entry name" value="P450"/>
</dbReference>
<evidence type="ECO:0000256" key="13">
    <source>
        <dbReference type="PIRSR" id="PIRSR602403-1"/>
    </source>
</evidence>
<dbReference type="PRINTS" id="PR00465">
    <property type="entry name" value="EP450IV"/>
</dbReference>
<evidence type="ECO:0000256" key="14">
    <source>
        <dbReference type="SAM" id="Phobius"/>
    </source>
</evidence>
<feature type="binding site" description="axial binding residue" evidence="13">
    <location>
        <position position="481"/>
    </location>
    <ligand>
        <name>heme</name>
        <dbReference type="ChEBI" id="CHEBI:30413"/>
    </ligand>
    <ligandPart>
        <name>Fe</name>
        <dbReference type="ChEBI" id="CHEBI:18248"/>
    </ligandPart>
</feature>
<evidence type="ECO:0000256" key="8">
    <source>
        <dbReference type="ARBA" id="ARBA00022989"/>
    </source>
</evidence>
<keyword evidence="16" id="KW-1185">Reference proteome</keyword>
<evidence type="ECO:0000313" key="15">
    <source>
        <dbReference type="EMBL" id="KDR81977.1"/>
    </source>
</evidence>
<comment type="similarity">
    <text evidence="4">Belongs to the cytochrome P450 family.</text>
</comment>
<dbReference type="Proteomes" id="UP000027222">
    <property type="component" value="Unassembled WGS sequence"/>
</dbReference>
<evidence type="ECO:0000256" key="2">
    <source>
        <dbReference type="ARBA" id="ARBA00004370"/>
    </source>
</evidence>
<dbReference type="InterPro" id="IPR001128">
    <property type="entry name" value="Cyt_P450"/>
</dbReference>
<protein>
    <recommendedName>
        <fullName evidence="17">Cytochrome P450</fullName>
    </recommendedName>
</protein>
<dbReference type="InterPro" id="IPR050121">
    <property type="entry name" value="Cytochrome_P450_monoxygenase"/>
</dbReference>
<accession>A0A067TI36</accession>
<dbReference type="PANTHER" id="PTHR24305">
    <property type="entry name" value="CYTOCHROME P450"/>
    <property type="match status" value="1"/>
</dbReference>
<evidence type="ECO:0000256" key="7">
    <source>
        <dbReference type="ARBA" id="ARBA00022723"/>
    </source>
</evidence>
<dbReference type="Pfam" id="PF00067">
    <property type="entry name" value="p450"/>
    <property type="match status" value="1"/>
</dbReference>
<comment type="subcellular location">
    <subcellularLocation>
        <location evidence="2">Membrane</location>
    </subcellularLocation>
</comment>
<dbReference type="OrthoDB" id="1470350at2759"/>
<dbReference type="Gene3D" id="1.10.630.10">
    <property type="entry name" value="Cytochrome P450"/>
    <property type="match status" value="1"/>
</dbReference>